<dbReference type="PRINTS" id="PR00811">
    <property type="entry name" value="BCTERIALGSPD"/>
</dbReference>
<keyword evidence="6" id="KW-1185">Reference proteome</keyword>
<dbReference type="InterPro" id="IPR032789">
    <property type="entry name" value="T2SS-T3SS_pil_N"/>
</dbReference>
<comment type="similarity">
    <text evidence="1">Belongs to the bacterial secretin family.</text>
</comment>
<feature type="region of interest" description="Disordered" evidence="2">
    <location>
        <begin position="638"/>
        <end position="702"/>
    </location>
</feature>
<dbReference type="Pfam" id="PF13629">
    <property type="entry name" value="T2SS-T3SS_pil_N"/>
    <property type="match status" value="1"/>
</dbReference>
<comment type="caution">
    <text evidence="5">The sequence shown here is derived from an EMBL/GenBank/DDBJ whole genome shotgun (WGS) entry which is preliminary data.</text>
</comment>
<reference evidence="5" key="1">
    <citation type="submission" date="2021-04" db="EMBL/GenBank/DDBJ databases">
        <authorList>
            <person name="Vanwijnsberghe S."/>
        </authorList>
    </citation>
    <scope>NUCLEOTIDE SEQUENCE</scope>
    <source>
        <strain evidence="5">LMG 31841</strain>
    </source>
</reference>
<dbReference type="GO" id="GO:0009306">
    <property type="term" value="P:protein secretion"/>
    <property type="evidence" value="ECO:0007669"/>
    <property type="project" value="InterPro"/>
</dbReference>
<dbReference type="PANTHER" id="PTHR30332:SF17">
    <property type="entry name" value="TYPE IV PILIATION SYSTEM PROTEIN DR_0774-RELATED"/>
    <property type="match status" value="1"/>
</dbReference>
<feature type="region of interest" description="Disordered" evidence="2">
    <location>
        <begin position="1"/>
        <end position="21"/>
    </location>
</feature>
<sequence length="702" mass="70713">MNAKTRCPAQAPHRRAEKRKASGSRFVLTTMLSAIGLFLWVLPSAEAESTREAASAVGTVQPAMQAPGQAAALAAPFTVAANGPIRLTIGGADDSQANAAAAKNTKGPNCSGPVGEHSTVVVPLGKSTMVNLREPVRERTVGNPQVVQAMLVSPQTLYLLGSDIGTTNMIVQGKSGSCSVIDVVVGTDPAGLQQTLASLMPEETGVQIKAAGDALVLTGVVTDGAKAQRIVELARAYTQRPSAALPLPGAKGGAGAAPAGGDKSERIINMLQIAAPQQVMLEVKVAEVSKTLIDQLGAQANLQGSIGSWSFGLLANFLSGGMGAIAGMKSNNLPLSLAIDAQKTDQLVKVLAEPNLMAISGQEASFLAGGKVFIPVPQSNGTGGTTITLQEEQFGVGLTFTPTVLEGGRINLKVAPEVSELSPTGVAVTAGGTSSTAILPLITTRRASTTLQVYDGQSFAIGGLLKNNVTGTIKGLPGVGELPVLGALFRSTNYQQDKTELVFVVTPRLAKPLPREYPLPTDGFANVNEAHLYATGNMEGRKPAAPAAPASGTPAVNGANGANGSNGANPAATTGAVVVVPPVTGAAAVPPVAPTSSQMPAPDAASPANLVSPGGKPIALEDPRVNVVQTAQISVTPLPSPAAKVPDGPPPAAISSAGPLEPGPATYTASPTAPALASSALDPPDTSIARTAPVATQISTTQ</sequence>
<evidence type="ECO:0000313" key="6">
    <source>
        <dbReference type="Proteomes" id="UP000789704"/>
    </source>
</evidence>
<evidence type="ECO:0000259" key="4">
    <source>
        <dbReference type="Pfam" id="PF13629"/>
    </source>
</evidence>
<dbReference type="GO" id="GO:0015627">
    <property type="term" value="C:type II protein secretion system complex"/>
    <property type="evidence" value="ECO:0007669"/>
    <property type="project" value="TreeGrafter"/>
</dbReference>
<evidence type="ECO:0000256" key="1">
    <source>
        <dbReference type="RuleBase" id="RU004003"/>
    </source>
</evidence>
<evidence type="ECO:0000256" key="2">
    <source>
        <dbReference type="SAM" id="MobiDB-lite"/>
    </source>
</evidence>
<evidence type="ECO:0000259" key="3">
    <source>
        <dbReference type="Pfam" id="PF00263"/>
    </source>
</evidence>
<accession>A0A9N8X3R6</accession>
<dbReference type="InterPro" id="IPR004846">
    <property type="entry name" value="T2SS/T3SS_dom"/>
</dbReference>
<evidence type="ECO:0000313" key="5">
    <source>
        <dbReference type="EMBL" id="CAG4916374.1"/>
    </source>
</evidence>
<dbReference type="RefSeq" id="WP_407674327.1">
    <property type="nucleotide sequence ID" value="NZ_CAJQYX010000001.1"/>
</dbReference>
<dbReference type="InterPro" id="IPR050810">
    <property type="entry name" value="Bact_Secretion_Sys_Channel"/>
</dbReference>
<dbReference type="AlphaFoldDB" id="A0A9N8X3R6"/>
<feature type="region of interest" description="Disordered" evidence="2">
    <location>
        <begin position="591"/>
        <end position="616"/>
    </location>
</feature>
<feature type="compositionally biased region" description="Basic residues" evidence="2">
    <location>
        <begin position="12"/>
        <end position="21"/>
    </location>
</feature>
<protein>
    <submittedName>
        <fullName evidence="5">Type 3 secretion system secretin</fullName>
    </submittedName>
</protein>
<feature type="compositionally biased region" description="Low complexity" evidence="2">
    <location>
        <begin position="653"/>
        <end position="685"/>
    </location>
</feature>
<dbReference type="Proteomes" id="UP000789704">
    <property type="component" value="Unassembled WGS sequence"/>
</dbReference>
<feature type="compositionally biased region" description="Low complexity" evidence="2">
    <location>
        <begin position="543"/>
        <end position="566"/>
    </location>
</feature>
<feature type="region of interest" description="Disordered" evidence="2">
    <location>
        <begin position="540"/>
        <end position="566"/>
    </location>
</feature>
<feature type="domain" description="Type II/III secretion system secretin-like" evidence="3">
    <location>
        <begin position="342"/>
        <end position="509"/>
    </location>
</feature>
<feature type="domain" description="Pilus formation protein N-terminal" evidence="4">
    <location>
        <begin position="117"/>
        <end position="185"/>
    </location>
</feature>
<gene>
    <name evidence="5" type="primary">sctC_3</name>
    <name evidence="5" type="ORF">LMG31841_04569</name>
</gene>
<organism evidence="5 6">
    <name type="scientific">Paraburkholderia saeva</name>
    <dbReference type="NCBI Taxonomy" id="2777537"/>
    <lineage>
        <taxon>Bacteria</taxon>
        <taxon>Pseudomonadati</taxon>
        <taxon>Pseudomonadota</taxon>
        <taxon>Betaproteobacteria</taxon>
        <taxon>Burkholderiales</taxon>
        <taxon>Burkholderiaceae</taxon>
        <taxon>Paraburkholderia</taxon>
    </lineage>
</organism>
<dbReference type="InterPro" id="IPR001775">
    <property type="entry name" value="GspD/PilQ"/>
</dbReference>
<proteinExistence type="inferred from homology"/>
<dbReference type="Pfam" id="PF00263">
    <property type="entry name" value="Secretin"/>
    <property type="match status" value="1"/>
</dbReference>
<name>A0A9N8X3R6_9BURK</name>
<dbReference type="EMBL" id="CAJQZC010000010">
    <property type="protein sequence ID" value="CAG4916374.1"/>
    <property type="molecule type" value="Genomic_DNA"/>
</dbReference>
<dbReference type="PANTHER" id="PTHR30332">
    <property type="entry name" value="PROBABLE GENERAL SECRETION PATHWAY PROTEIN D"/>
    <property type="match status" value="1"/>
</dbReference>